<accession>A0A8T4IK97</accession>
<proteinExistence type="predicted"/>
<dbReference type="EMBL" id="JAGSMN010000093">
    <property type="protein sequence ID" value="MBR7672348.1"/>
    <property type="molecule type" value="Genomic_DNA"/>
</dbReference>
<evidence type="ECO:0000313" key="3">
    <source>
        <dbReference type="Proteomes" id="UP000675554"/>
    </source>
</evidence>
<comment type="caution">
    <text evidence="2">The sequence shown here is derived from an EMBL/GenBank/DDBJ whole genome shotgun (WGS) entry which is preliminary data.</text>
</comment>
<evidence type="ECO:0000313" key="2">
    <source>
        <dbReference type="EMBL" id="MBR7672348.1"/>
    </source>
</evidence>
<protein>
    <submittedName>
        <fullName evidence="2">Uncharacterized protein</fullName>
    </submittedName>
</protein>
<feature type="transmembrane region" description="Helical" evidence="1">
    <location>
        <begin position="112"/>
        <end position="128"/>
    </location>
</feature>
<dbReference type="Proteomes" id="UP000675554">
    <property type="component" value="Unassembled WGS sequence"/>
</dbReference>
<feature type="transmembrane region" description="Helical" evidence="1">
    <location>
        <begin position="48"/>
        <end position="67"/>
    </location>
</feature>
<feature type="transmembrane region" description="Helical" evidence="1">
    <location>
        <begin position="88"/>
        <end position="106"/>
    </location>
</feature>
<name>A0A8T4IK97_9ACTN</name>
<keyword evidence="3" id="KW-1185">Reference proteome</keyword>
<gene>
    <name evidence="2" type="ORF">KDA82_04740</name>
</gene>
<keyword evidence="1" id="KW-0472">Membrane</keyword>
<keyword evidence="1" id="KW-0812">Transmembrane</keyword>
<feature type="transmembrane region" description="Helical" evidence="1">
    <location>
        <begin position="20"/>
        <end position="42"/>
    </location>
</feature>
<feature type="non-terminal residue" evidence="2">
    <location>
        <position position="134"/>
    </location>
</feature>
<dbReference type="AlphaFoldDB" id="A0A8T4IK97"/>
<sequence>MGRTSTASTPRTPSTAAKVVCRTCAGLLALTGALFGFAAALGLAERKFSGAVTLLVAAALLAAAAVWTARFPLRRGRGRGRLRAAARGAPLALAAAFTSFAALGMFLNGDHVPGAVLVAAALLCLRLARRRPAR</sequence>
<evidence type="ECO:0000256" key="1">
    <source>
        <dbReference type="SAM" id="Phobius"/>
    </source>
</evidence>
<organism evidence="2 3">
    <name type="scientific">Streptomyces daliensis</name>
    <dbReference type="NCBI Taxonomy" id="299421"/>
    <lineage>
        <taxon>Bacteria</taxon>
        <taxon>Bacillati</taxon>
        <taxon>Actinomycetota</taxon>
        <taxon>Actinomycetes</taxon>
        <taxon>Kitasatosporales</taxon>
        <taxon>Streptomycetaceae</taxon>
        <taxon>Streptomyces</taxon>
    </lineage>
</organism>
<reference evidence="2" key="1">
    <citation type="submission" date="2021-04" db="EMBL/GenBank/DDBJ databases">
        <title>Sequencing of actinobacteria type strains.</title>
        <authorList>
            <person name="Nguyen G.-S."/>
            <person name="Wentzel A."/>
        </authorList>
    </citation>
    <scope>NUCLEOTIDE SEQUENCE</scope>
    <source>
        <strain evidence="2">DSM 42095</strain>
    </source>
</reference>
<keyword evidence="1" id="KW-1133">Transmembrane helix</keyword>